<accession>A0ABS4MDD6</accession>
<dbReference type="InterPro" id="IPR038471">
    <property type="entry name" value="MecA_C_sf"/>
</dbReference>
<dbReference type="EMBL" id="JAGGLU010000003">
    <property type="protein sequence ID" value="MBP2057613.1"/>
    <property type="molecule type" value="Genomic_DNA"/>
</dbReference>
<dbReference type="PIRSF" id="PIRSF029008">
    <property type="entry name" value="MecA"/>
    <property type="match status" value="1"/>
</dbReference>
<proteinExistence type="inferred from homology"/>
<dbReference type="InterPro" id="IPR008681">
    <property type="entry name" value="Neg-reg_MecA"/>
</dbReference>
<sequence length="221" mass="25141">MQVHRISKNTIRVTMDADELKERGITMLDLLGNKSQIQHFFYDILSEVDTDHTFANNDPVTFQVMPSSSGLELLISKVPDNQDEDDNMQQDQLRQLLEGLSQDNFGDGNIGDSDRRTDISTQEVVDNHRIFEIKNIDLVIGLADSLKVDGLASSLYVFRHKYYLDLAFLDHGIVELTPTDAWAIANEFGTGMTEKRFRSIKNQARCLIMQDALGNLRHYFG</sequence>
<organism evidence="2 3">
    <name type="scientific">Lactobacillus colini</name>
    <dbReference type="NCBI Taxonomy" id="1819254"/>
    <lineage>
        <taxon>Bacteria</taxon>
        <taxon>Bacillati</taxon>
        <taxon>Bacillota</taxon>
        <taxon>Bacilli</taxon>
        <taxon>Lactobacillales</taxon>
        <taxon>Lactobacillaceae</taxon>
        <taxon>Lactobacillus</taxon>
    </lineage>
</organism>
<dbReference type="Proteomes" id="UP001519292">
    <property type="component" value="Unassembled WGS sequence"/>
</dbReference>
<dbReference type="PANTHER" id="PTHR39161">
    <property type="entry name" value="ADAPTER PROTEIN MECA"/>
    <property type="match status" value="1"/>
</dbReference>
<evidence type="ECO:0000313" key="2">
    <source>
        <dbReference type="EMBL" id="MBP2057613.1"/>
    </source>
</evidence>
<dbReference type="Pfam" id="PF05389">
    <property type="entry name" value="MecA"/>
    <property type="match status" value="1"/>
</dbReference>
<dbReference type="RefSeq" id="WP_209686356.1">
    <property type="nucleotide sequence ID" value="NZ_JAGGLU010000003.1"/>
</dbReference>
<protein>
    <submittedName>
        <fullName evidence="2">Adapter protein MecA 1/2</fullName>
    </submittedName>
</protein>
<dbReference type="Gene3D" id="3.30.70.1950">
    <property type="match status" value="1"/>
</dbReference>
<evidence type="ECO:0000313" key="3">
    <source>
        <dbReference type="Proteomes" id="UP001519292"/>
    </source>
</evidence>
<comment type="caution">
    <text evidence="2">The sequence shown here is derived from an EMBL/GenBank/DDBJ whole genome shotgun (WGS) entry which is preliminary data.</text>
</comment>
<name>A0ABS4MDD6_9LACO</name>
<evidence type="ECO:0000256" key="1">
    <source>
        <dbReference type="ARBA" id="ARBA00005397"/>
    </source>
</evidence>
<comment type="similarity">
    <text evidence="1">Belongs to the MecA family.</text>
</comment>
<keyword evidence="3" id="KW-1185">Reference proteome</keyword>
<gene>
    <name evidence="2" type="ORF">J2Z60_000784</name>
</gene>
<reference evidence="2 3" key="1">
    <citation type="submission" date="2021-03" db="EMBL/GenBank/DDBJ databases">
        <title>Genomic Encyclopedia of Type Strains, Phase IV (KMG-IV): sequencing the most valuable type-strain genomes for metagenomic binning, comparative biology and taxonomic classification.</title>
        <authorList>
            <person name="Goeker M."/>
        </authorList>
    </citation>
    <scope>NUCLEOTIDE SEQUENCE [LARGE SCALE GENOMIC DNA]</scope>
    <source>
        <strain evidence="2 3">DSM 101872</strain>
    </source>
</reference>
<dbReference type="PANTHER" id="PTHR39161:SF1">
    <property type="entry name" value="ADAPTER PROTEIN MECA 1"/>
    <property type="match status" value="1"/>
</dbReference>